<dbReference type="Proteomes" id="UP000663859">
    <property type="component" value="Unassembled WGS sequence"/>
</dbReference>
<dbReference type="EMBL" id="CAJNOB010000014">
    <property type="protein sequence ID" value="CAF0697313.1"/>
    <property type="molecule type" value="Genomic_DNA"/>
</dbReference>
<reference evidence="9" key="1">
    <citation type="submission" date="2021-02" db="EMBL/GenBank/DDBJ databases">
        <authorList>
            <person name="Cremers G."/>
            <person name="Picone N."/>
        </authorList>
    </citation>
    <scope>NUCLEOTIDE SEQUENCE</scope>
    <source>
        <strain evidence="9">PQ17</strain>
    </source>
</reference>
<evidence type="ECO:0000256" key="6">
    <source>
        <dbReference type="ARBA" id="ARBA00023316"/>
    </source>
</evidence>
<comment type="pathway">
    <text evidence="1 7">Cell wall biogenesis; peptidoglycan biosynthesis.</text>
</comment>
<dbReference type="InterPro" id="IPR050979">
    <property type="entry name" value="LD-transpeptidase"/>
</dbReference>
<evidence type="ECO:0000313" key="9">
    <source>
        <dbReference type="EMBL" id="CAF0697313.1"/>
    </source>
</evidence>
<dbReference type="PANTHER" id="PTHR30582">
    <property type="entry name" value="L,D-TRANSPEPTIDASE"/>
    <property type="match status" value="1"/>
</dbReference>
<evidence type="ECO:0000259" key="8">
    <source>
        <dbReference type="PROSITE" id="PS52029"/>
    </source>
</evidence>
<accession>A0A8J2BSP9</accession>
<dbReference type="RefSeq" id="WP_174583175.1">
    <property type="nucleotide sequence ID" value="NZ_CAJNOB010000014.1"/>
</dbReference>
<feature type="active site" description="Proton donor/acceptor" evidence="7">
    <location>
        <position position="140"/>
    </location>
</feature>
<dbReference type="Gene3D" id="2.40.440.10">
    <property type="entry name" value="L,D-transpeptidase catalytic domain-like"/>
    <property type="match status" value="1"/>
</dbReference>
<gene>
    <name evidence="9" type="ORF">MPNT_210043</name>
</gene>
<dbReference type="GO" id="GO:0008360">
    <property type="term" value="P:regulation of cell shape"/>
    <property type="evidence" value="ECO:0007669"/>
    <property type="project" value="UniProtKB-UniRule"/>
</dbReference>
<dbReference type="SUPFAM" id="SSF141523">
    <property type="entry name" value="L,D-transpeptidase catalytic domain-like"/>
    <property type="match status" value="1"/>
</dbReference>
<name>A0A8J2BSP9_9BACT</name>
<dbReference type="GO" id="GO:0071972">
    <property type="term" value="F:peptidoglycan L,D-transpeptidase activity"/>
    <property type="evidence" value="ECO:0007669"/>
    <property type="project" value="TreeGrafter"/>
</dbReference>
<dbReference type="InterPro" id="IPR005490">
    <property type="entry name" value="LD_TPept_cat_dom"/>
</dbReference>
<keyword evidence="6 7" id="KW-0961">Cell wall biogenesis/degradation</keyword>
<keyword evidence="4 7" id="KW-0133">Cell shape</keyword>
<evidence type="ECO:0000313" key="10">
    <source>
        <dbReference type="Proteomes" id="UP000663859"/>
    </source>
</evidence>
<protein>
    <recommendedName>
        <fullName evidence="8">L,D-TPase catalytic domain-containing protein</fullName>
    </recommendedName>
</protein>
<evidence type="ECO:0000256" key="1">
    <source>
        <dbReference type="ARBA" id="ARBA00004752"/>
    </source>
</evidence>
<evidence type="ECO:0000256" key="4">
    <source>
        <dbReference type="ARBA" id="ARBA00022960"/>
    </source>
</evidence>
<organism evidence="9 10">
    <name type="scientific">Candidatus Methylacidithermus pantelleriae</name>
    <dbReference type="NCBI Taxonomy" id="2744239"/>
    <lineage>
        <taxon>Bacteria</taxon>
        <taxon>Pseudomonadati</taxon>
        <taxon>Verrucomicrobiota</taxon>
        <taxon>Methylacidiphilae</taxon>
        <taxon>Methylacidiphilales</taxon>
        <taxon>Methylacidiphilaceae</taxon>
        <taxon>Candidatus Methylacidithermus</taxon>
    </lineage>
</organism>
<dbReference type="GO" id="GO:0018104">
    <property type="term" value="P:peptidoglycan-protein cross-linking"/>
    <property type="evidence" value="ECO:0007669"/>
    <property type="project" value="TreeGrafter"/>
</dbReference>
<dbReference type="UniPathway" id="UPA00219"/>
<keyword evidence="10" id="KW-1185">Reference proteome</keyword>
<comment type="caution">
    <text evidence="9">The sequence shown here is derived from an EMBL/GenBank/DDBJ whole genome shotgun (WGS) entry which is preliminary data.</text>
</comment>
<feature type="active site" description="Nucleophile" evidence="7">
    <location>
        <position position="153"/>
    </location>
</feature>
<dbReference type="CDD" id="cd16913">
    <property type="entry name" value="YkuD_like"/>
    <property type="match status" value="1"/>
</dbReference>
<dbReference type="PROSITE" id="PS51257">
    <property type="entry name" value="PROKAR_LIPOPROTEIN"/>
    <property type="match status" value="1"/>
</dbReference>
<comment type="similarity">
    <text evidence="2">Belongs to the YkuD family.</text>
</comment>
<dbReference type="GO" id="GO:0071555">
    <property type="term" value="P:cell wall organization"/>
    <property type="evidence" value="ECO:0007669"/>
    <property type="project" value="UniProtKB-UniRule"/>
</dbReference>
<dbReference type="AlphaFoldDB" id="A0A8J2BSP9"/>
<dbReference type="Pfam" id="PF03734">
    <property type="entry name" value="YkuD"/>
    <property type="match status" value="1"/>
</dbReference>
<evidence type="ECO:0000256" key="2">
    <source>
        <dbReference type="ARBA" id="ARBA00005992"/>
    </source>
</evidence>
<sequence>MDKVVERKGYWFFVLTLLLAGCASRGPVSGSYFFYQPPTGQGNRVVKVSLLNQAVYVMEGSRPLLVAPVGVGTAAHPTPTGHFRVFRKIAEKRSGSYGFWVRGDQIVKGESPHKPSGSGWHYVGYPMPYWVEFLPGYGFHQGYVWPVPRTHGCLRLEQDAARKFFELVSVGTPVWIAQRQPEDDTLGKNLVRPQTWKEPDPPASFLISPLAFREPWRPAPSGG</sequence>
<keyword evidence="3" id="KW-0808">Transferase</keyword>
<dbReference type="PROSITE" id="PS52029">
    <property type="entry name" value="LD_TPASE"/>
    <property type="match status" value="1"/>
</dbReference>
<dbReference type="PANTHER" id="PTHR30582:SF2">
    <property type="entry name" value="L,D-TRANSPEPTIDASE YCIB-RELATED"/>
    <property type="match status" value="1"/>
</dbReference>
<feature type="domain" description="L,D-TPase catalytic" evidence="8">
    <location>
        <begin position="44"/>
        <end position="177"/>
    </location>
</feature>
<dbReference type="GO" id="GO:0005576">
    <property type="term" value="C:extracellular region"/>
    <property type="evidence" value="ECO:0007669"/>
    <property type="project" value="TreeGrafter"/>
</dbReference>
<evidence type="ECO:0000256" key="3">
    <source>
        <dbReference type="ARBA" id="ARBA00022679"/>
    </source>
</evidence>
<keyword evidence="5 7" id="KW-0573">Peptidoglycan synthesis</keyword>
<evidence type="ECO:0000256" key="7">
    <source>
        <dbReference type="PROSITE-ProRule" id="PRU01373"/>
    </source>
</evidence>
<proteinExistence type="inferred from homology"/>
<dbReference type="GO" id="GO:0016740">
    <property type="term" value="F:transferase activity"/>
    <property type="evidence" value="ECO:0007669"/>
    <property type="project" value="UniProtKB-KW"/>
</dbReference>
<dbReference type="InterPro" id="IPR038063">
    <property type="entry name" value="Transpep_catalytic_dom"/>
</dbReference>
<evidence type="ECO:0000256" key="5">
    <source>
        <dbReference type="ARBA" id="ARBA00022984"/>
    </source>
</evidence>